<evidence type="ECO:0000313" key="3">
    <source>
        <dbReference type="EMBL" id="MBW7455226.1"/>
    </source>
</evidence>
<dbReference type="EMBL" id="JAHZIK010000324">
    <property type="protein sequence ID" value="MBW7455226.1"/>
    <property type="molecule type" value="Genomic_DNA"/>
</dbReference>
<comment type="caution">
    <text evidence="3">The sequence shown here is derived from an EMBL/GenBank/DDBJ whole genome shotgun (WGS) entry which is preliminary data.</text>
</comment>
<dbReference type="Proteomes" id="UP001519887">
    <property type="component" value="Unassembled WGS sequence"/>
</dbReference>
<feature type="region of interest" description="Disordered" evidence="1">
    <location>
        <begin position="33"/>
        <end position="94"/>
    </location>
</feature>
<reference evidence="3 4" key="1">
    <citation type="submission" date="2021-07" db="EMBL/GenBank/DDBJ databases">
        <title>Paenibacillus radiodurans sp. nov., isolated from the southeastern edge of Tengger Desert.</title>
        <authorList>
            <person name="Zhang G."/>
        </authorList>
    </citation>
    <scope>NUCLEOTIDE SEQUENCE [LARGE SCALE GENOMIC DNA]</scope>
    <source>
        <strain evidence="3 4">CCM 7311</strain>
    </source>
</reference>
<feature type="signal peptide" evidence="2">
    <location>
        <begin position="1"/>
        <end position="24"/>
    </location>
</feature>
<evidence type="ECO:0000256" key="2">
    <source>
        <dbReference type="SAM" id="SignalP"/>
    </source>
</evidence>
<organism evidence="3 4">
    <name type="scientific">Paenibacillus sepulcri</name>
    <dbReference type="NCBI Taxonomy" id="359917"/>
    <lineage>
        <taxon>Bacteria</taxon>
        <taxon>Bacillati</taxon>
        <taxon>Bacillota</taxon>
        <taxon>Bacilli</taxon>
        <taxon>Bacillales</taxon>
        <taxon>Paenibacillaceae</taxon>
        <taxon>Paenibacillus</taxon>
    </lineage>
</organism>
<feature type="compositionally biased region" description="Low complexity" evidence="1">
    <location>
        <begin position="42"/>
        <end position="55"/>
    </location>
</feature>
<proteinExistence type="predicted"/>
<evidence type="ECO:0008006" key="5">
    <source>
        <dbReference type="Google" id="ProtNLM"/>
    </source>
</evidence>
<feature type="compositionally biased region" description="Low complexity" evidence="1">
    <location>
        <begin position="66"/>
        <end position="94"/>
    </location>
</feature>
<sequence length="205" mass="21605">MNNKKIIYLITALVALILISACSAKSNNGLSDPENAIPAESNQGNTAGQNGAAANSPDNTAAQDGNAANSPDNAASNEGAAANSPNNAAADGSAADSDKEILIIIDQTPKPIEGNSFDFVVNKLPEGYSLSQIQWVSEKNQITNTIAEAIEHGQNGEDGFYISGDGQFSGFFYPDTMKGEEGEVSFLFKDDQGQELTWKKKITLN</sequence>
<evidence type="ECO:0000313" key="4">
    <source>
        <dbReference type="Proteomes" id="UP001519887"/>
    </source>
</evidence>
<accession>A0ABS7C2V1</accession>
<dbReference type="PROSITE" id="PS51257">
    <property type="entry name" value="PROKAR_LIPOPROTEIN"/>
    <property type="match status" value="1"/>
</dbReference>
<keyword evidence="2" id="KW-0732">Signal</keyword>
<feature type="chain" id="PRO_5046704145" description="DUF4352 domain-containing protein" evidence="2">
    <location>
        <begin position="25"/>
        <end position="205"/>
    </location>
</feature>
<evidence type="ECO:0000256" key="1">
    <source>
        <dbReference type="SAM" id="MobiDB-lite"/>
    </source>
</evidence>
<gene>
    <name evidence="3" type="ORF">K0U00_14465</name>
</gene>
<protein>
    <recommendedName>
        <fullName evidence="5">DUF4352 domain-containing protein</fullName>
    </recommendedName>
</protein>
<keyword evidence="4" id="KW-1185">Reference proteome</keyword>
<name>A0ABS7C2V1_9BACL</name>